<gene>
    <name evidence="2" type="ORF">AVEN_140015_1</name>
</gene>
<feature type="region of interest" description="Disordered" evidence="1">
    <location>
        <begin position="125"/>
        <end position="161"/>
    </location>
</feature>
<feature type="compositionally biased region" description="Polar residues" evidence="1">
    <location>
        <begin position="129"/>
        <end position="154"/>
    </location>
</feature>
<name>A0A4Y2BIP3_ARAVE</name>
<protein>
    <submittedName>
        <fullName evidence="2">Uncharacterized protein</fullName>
    </submittedName>
</protein>
<accession>A0A4Y2BIP3</accession>
<sequence>MGEREGRWSWTKRQSVHGGNVLTTLRQQCTETRSQAASTGPVAEGVRMMALMAAQHMDNKEGGSYIIIVRDGSSSYLGHGPHIPILSFDSEKAQPPVEAPARLFTMPESAASAFLLTTSGAPAHRSLDEINNQPPYTNKQYNRTSSTLSQPKTTYKSEEPE</sequence>
<dbReference type="Proteomes" id="UP000499080">
    <property type="component" value="Unassembled WGS sequence"/>
</dbReference>
<comment type="caution">
    <text evidence="2">The sequence shown here is derived from an EMBL/GenBank/DDBJ whole genome shotgun (WGS) entry which is preliminary data.</text>
</comment>
<organism evidence="2 3">
    <name type="scientific">Araneus ventricosus</name>
    <name type="common">Orbweaver spider</name>
    <name type="synonym">Epeira ventricosa</name>
    <dbReference type="NCBI Taxonomy" id="182803"/>
    <lineage>
        <taxon>Eukaryota</taxon>
        <taxon>Metazoa</taxon>
        <taxon>Ecdysozoa</taxon>
        <taxon>Arthropoda</taxon>
        <taxon>Chelicerata</taxon>
        <taxon>Arachnida</taxon>
        <taxon>Araneae</taxon>
        <taxon>Araneomorphae</taxon>
        <taxon>Entelegynae</taxon>
        <taxon>Araneoidea</taxon>
        <taxon>Araneidae</taxon>
        <taxon>Araneus</taxon>
    </lineage>
</organism>
<keyword evidence="3" id="KW-1185">Reference proteome</keyword>
<dbReference type="EMBL" id="BGPR01083406">
    <property type="protein sequence ID" value="GBL91265.1"/>
    <property type="molecule type" value="Genomic_DNA"/>
</dbReference>
<evidence type="ECO:0000313" key="2">
    <source>
        <dbReference type="EMBL" id="GBL91265.1"/>
    </source>
</evidence>
<proteinExistence type="predicted"/>
<evidence type="ECO:0000313" key="3">
    <source>
        <dbReference type="Proteomes" id="UP000499080"/>
    </source>
</evidence>
<evidence type="ECO:0000256" key="1">
    <source>
        <dbReference type="SAM" id="MobiDB-lite"/>
    </source>
</evidence>
<reference evidence="2 3" key="1">
    <citation type="journal article" date="2019" name="Sci. Rep.">
        <title>Orb-weaving spider Araneus ventricosus genome elucidates the spidroin gene catalogue.</title>
        <authorList>
            <person name="Kono N."/>
            <person name="Nakamura H."/>
            <person name="Ohtoshi R."/>
            <person name="Moran D.A.P."/>
            <person name="Shinohara A."/>
            <person name="Yoshida Y."/>
            <person name="Fujiwara M."/>
            <person name="Mori M."/>
            <person name="Tomita M."/>
            <person name="Arakawa K."/>
        </authorList>
    </citation>
    <scope>NUCLEOTIDE SEQUENCE [LARGE SCALE GENOMIC DNA]</scope>
</reference>
<dbReference type="AlphaFoldDB" id="A0A4Y2BIP3"/>